<dbReference type="PANTHER" id="PTHR32444">
    <property type="entry name" value="BULB-TYPE LECTIN DOMAIN-CONTAINING PROTEIN"/>
    <property type="match status" value="1"/>
</dbReference>
<proteinExistence type="predicted"/>
<evidence type="ECO:0000256" key="2">
    <source>
        <dbReference type="ARBA" id="ARBA00023157"/>
    </source>
</evidence>
<organism evidence="4 5">
    <name type="scientific">Malus domestica</name>
    <name type="common">Apple</name>
    <name type="synonym">Pyrus malus</name>
    <dbReference type="NCBI Taxonomy" id="3750"/>
    <lineage>
        <taxon>Eukaryota</taxon>
        <taxon>Viridiplantae</taxon>
        <taxon>Streptophyta</taxon>
        <taxon>Embryophyta</taxon>
        <taxon>Tracheophyta</taxon>
        <taxon>Spermatophyta</taxon>
        <taxon>Magnoliopsida</taxon>
        <taxon>eudicotyledons</taxon>
        <taxon>Gunneridae</taxon>
        <taxon>Pentapetalae</taxon>
        <taxon>rosids</taxon>
        <taxon>fabids</taxon>
        <taxon>Rosales</taxon>
        <taxon>Rosaceae</taxon>
        <taxon>Amygdaloideae</taxon>
        <taxon>Maleae</taxon>
        <taxon>Malus</taxon>
    </lineage>
</organism>
<evidence type="ECO:0000256" key="1">
    <source>
        <dbReference type="ARBA" id="ARBA00022729"/>
    </source>
</evidence>
<dbReference type="EMBL" id="RDQH01000337">
    <property type="protein sequence ID" value="RXH83022.1"/>
    <property type="molecule type" value="Genomic_DNA"/>
</dbReference>
<dbReference type="Proteomes" id="UP000290289">
    <property type="component" value="Chromosome 11"/>
</dbReference>
<reference evidence="4 5" key="1">
    <citation type="submission" date="2018-10" db="EMBL/GenBank/DDBJ databases">
        <title>A high-quality apple genome assembly.</title>
        <authorList>
            <person name="Hu J."/>
        </authorList>
    </citation>
    <scope>NUCLEOTIDE SEQUENCE [LARGE SCALE GENOMIC DNA]</scope>
    <source>
        <strain evidence="5">cv. HFTH1</strain>
        <tissue evidence="4">Young leaf</tissue>
    </source>
</reference>
<dbReference type="PANTHER" id="PTHR32444:SF234">
    <property type="entry name" value="RECEPTOR-LIKE SERINE_THREONINE-PROTEIN KINASE"/>
    <property type="match status" value="1"/>
</dbReference>
<accession>A0A498IM17</accession>
<feature type="domain" description="S-locus glycoprotein" evidence="3">
    <location>
        <begin position="36"/>
        <end position="109"/>
    </location>
</feature>
<dbReference type="Pfam" id="PF00954">
    <property type="entry name" value="S_locus_glycop"/>
    <property type="match status" value="1"/>
</dbReference>
<dbReference type="InterPro" id="IPR000858">
    <property type="entry name" value="S_locus_glycoprot_dom"/>
</dbReference>
<evidence type="ECO:0000259" key="3">
    <source>
        <dbReference type="Pfam" id="PF00954"/>
    </source>
</evidence>
<gene>
    <name evidence="4" type="ORF">DVH24_003520</name>
</gene>
<dbReference type="AlphaFoldDB" id="A0A498IM17"/>
<evidence type="ECO:0000313" key="4">
    <source>
        <dbReference type="EMBL" id="RXH83022.1"/>
    </source>
</evidence>
<evidence type="ECO:0000313" key="5">
    <source>
        <dbReference type="Proteomes" id="UP000290289"/>
    </source>
</evidence>
<dbReference type="GO" id="GO:0048544">
    <property type="term" value="P:recognition of pollen"/>
    <property type="evidence" value="ECO:0007669"/>
    <property type="project" value="InterPro"/>
</dbReference>
<protein>
    <recommendedName>
        <fullName evidence="3">S-locus glycoprotein domain-containing protein</fullName>
    </recommendedName>
</protein>
<name>A0A498IM17_MALDO</name>
<keyword evidence="5" id="KW-1185">Reference proteome</keyword>
<keyword evidence="2" id="KW-1015">Disulfide bond</keyword>
<comment type="caution">
    <text evidence="4">The sequence shown here is derived from an EMBL/GenBank/DDBJ whole genome shotgun (WGS) entry which is preliminary data.</text>
</comment>
<keyword evidence="1" id="KW-0732">Signal</keyword>
<sequence>MELKRNFKHILRHISEWKYKILLHQHMQWTDNLWSTQSFKFVYNDDKVYIAYKPKIDSTILRVNQTTSLKGFSSRPTELCGHYGFCRANGNCTCEDPVCQCIQGFSPKSQENWNLMAWSLGCVSNKPLSCHE</sequence>